<dbReference type="Proteomes" id="UP000199411">
    <property type="component" value="Unassembled WGS sequence"/>
</dbReference>
<dbReference type="PANTHER" id="PTHR15680:SF9">
    <property type="entry name" value="LARGE RIBOSOMAL SUBUNIT PROTEIN BL19M"/>
    <property type="match status" value="1"/>
</dbReference>
<dbReference type="RefSeq" id="WP_025392878.1">
    <property type="nucleotide sequence ID" value="NZ_FMYU01000007.1"/>
</dbReference>
<dbReference type="InterPro" id="IPR008991">
    <property type="entry name" value="Translation_prot_SH3-like_sf"/>
</dbReference>
<dbReference type="InterPro" id="IPR001857">
    <property type="entry name" value="Ribosomal_bL19"/>
</dbReference>
<evidence type="ECO:0000256" key="5">
    <source>
        <dbReference type="HAMAP-Rule" id="MF_00402"/>
    </source>
</evidence>
<dbReference type="GO" id="GO:0022625">
    <property type="term" value="C:cytosolic large ribosomal subunit"/>
    <property type="evidence" value="ECO:0007669"/>
    <property type="project" value="TreeGrafter"/>
</dbReference>
<sequence length="115" mass="13358">MDKLRLFEQEQINQKEVPNLRPGDTVNVHIKITEGKRERIQVFSGIVISRRGSGINKTFTVRKESYGVGVEKIFPLYSPSIEKIEIVSRGVVRRAKLYYLRERRGKSARIKKKIT</sequence>
<reference evidence="8" key="1">
    <citation type="submission" date="2016-10" db="EMBL/GenBank/DDBJ databases">
        <authorList>
            <person name="Varghese N."/>
            <person name="Submissions S."/>
        </authorList>
    </citation>
    <scope>NUCLEOTIDE SEQUENCE [LARGE SCALE GENOMIC DNA]</scope>
    <source>
        <strain evidence="8">DSM 8415</strain>
    </source>
</reference>
<dbReference type="HAMAP" id="MF_00402">
    <property type="entry name" value="Ribosomal_bL19"/>
    <property type="match status" value="1"/>
</dbReference>
<dbReference type="InterPro" id="IPR018257">
    <property type="entry name" value="Ribosomal_bL19_CS"/>
</dbReference>
<dbReference type="SUPFAM" id="SSF50104">
    <property type="entry name" value="Translation proteins SH3-like domain"/>
    <property type="match status" value="1"/>
</dbReference>
<accession>A0A1G6MZW1</accession>
<dbReference type="GO" id="GO:0003735">
    <property type="term" value="F:structural constituent of ribosome"/>
    <property type="evidence" value="ECO:0007669"/>
    <property type="project" value="InterPro"/>
</dbReference>
<dbReference type="Gene3D" id="2.30.30.790">
    <property type="match status" value="1"/>
</dbReference>
<evidence type="ECO:0000256" key="3">
    <source>
        <dbReference type="ARBA" id="ARBA00023274"/>
    </source>
</evidence>
<keyword evidence="3 5" id="KW-0687">Ribonucleoprotein</keyword>
<dbReference type="FunFam" id="2.30.30.790:FF:000001">
    <property type="entry name" value="50S ribosomal protein L19"/>
    <property type="match status" value="1"/>
</dbReference>
<dbReference type="InterPro" id="IPR038657">
    <property type="entry name" value="Ribosomal_bL19_sf"/>
</dbReference>
<dbReference type="Pfam" id="PF01245">
    <property type="entry name" value="Ribosomal_L19"/>
    <property type="match status" value="1"/>
</dbReference>
<dbReference type="AlphaFoldDB" id="A0A1G6MZW1"/>
<evidence type="ECO:0000256" key="6">
    <source>
        <dbReference type="RuleBase" id="RU000559"/>
    </source>
</evidence>
<dbReference type="NCBIfam" id="TIGR01024">
    <property type="entry name" value="rplS_bact"/>
    <property type="match status" value="1"/>
</dbReference>
<evidence type="ECO:0000313" key="7">
    <source>
        <dbReference type="EMBL" id="SDC61103.1"/>
    </source>
</evidence>
<dbReference type="PIRSF" id="PIRSF002191">
    <property type="entry name" value="Ribosomal_L19"/>
    <property type="match status" value="1"/>
</dbReference>
<dbReference type="PRINTS" id="PR00061">
    <property type="entry name" value="RIBOSOMALL19"/>
</dbReference>
<keyword evidence="8" id="KW-1185">Reference proteome</keyword>
<dbReference type="PROSITE" id="PS01015">
    <property type="entry name" value="RIBOSOMAL_L19"/>
    <property type="match status" value="1"/>
</dbReference>
<dbReference type="OrthoDB" id="9803541at2"/>
<name>A0A1G6MZW1_9BACT</name>
<gene>
    <name evidence="5" type="primary">rplS</name>
    <name evidence="7" type="ORF">SAMN05660835_01073</name>
</gene>
<dbReference type="GO" id="GO:0006412">
    <property type="term" value="P:translation"/>
    <property type="evidence" value="ECO:0007669"/>
    <property type="project" value="UniProtKB-UniRule"/>
</dbReference>
<protein>
    <recommendedName>
        <fullName evidence="4 5">Large ribosomal subunit protein bL19</fullName>
    </recommendedName>
</protein>
<evidence type="ECO:0000256" key="2">
    <source>
        <dbReference type="ARBA" id="ARBA00022980"/>
    </source>
</evidence>
<comment type="function">
    <text evidence="5 6">This protein is located at the 30S-50S ribosomal subunit interface and may play a role in the structure and function of the aminoacyl-tRNA binding site.</text>
</comment>
<keyword evidence="2 5" id="KW-0689">Ribosomal protein</keyword>
<evidence type="ECO:0000313" key="8">
    <source>
        <dbReference type="Proteomes" id="UP000199411"/>
    </source>
</evidence>
<evidence type="ECO:0000256" key="1">
    <source>
        <dbReference type="ARBA" id="ARBA00005781"/>
    </source>
</evidence>
<dbReference type="EMBL" id="FMYU01000007">
    <property type="protein sequence ID" value="SDC61103.1"/>
    <property type="molecule type" value="Genomic_DNA"/>
</dbReference>
<evidence type="ECO:0000256" key="4">
    <source>
        <dbReference type="ARBA" id="ARBA00035171"/>
    </source>
</evidence>
<dbReference type="PANTHER" id="PTHR15680">
    <property type="entry name" value="RIBOSOMAL PROTEIN L19"/>
    <property type="match status" value="1"/>
</dbReference>
<proteinExistence type="inferred from homology"/>
<comment type="similarity">
    <text evidence="1 5 6">Belongs to the bacterial ribosomal protein bL19 family.</text>
</comment>
<organism evidence="7 8">
    <name type="scientific">Desulfurella multipotens</name>
    <dbReference type="NCBI Taxonomy" id="79269"/>
    <lineage>
        <taxon>Bacteria</taxon>
        <taxon>Pseudomonadati</taxon>
        <taxon>Campylobacterota</taxon>
        <taxon>Desulfurellia</taxon>
        <taxon>Desulfurellales</taxon>
        <taxon>Desulfurellaceae</taxon>
        <taxon>Desulfurella</taxon>
    </lineage>
</organism>